<evidence type="ECO:0000256" key="3">
    <source>
        <dbReference type="ARBA" id="ARBA00022989"/>
    </source>
</evidence>
<sequence>MSSSPPPKGAQGAKGFQPRLASYFFLWYACNVVFNLYNKSALNVFPYPWLMCTVQLGCGVVMMLALWATGIVKAPKVDLKFIKALLPVAAFHLVNHVGVCFALSKSAVGFTHVLKAAEPFYSVTISALLGTFYSPLVYASLVPIVAGISLAVVTELNFSMQAFIATNAANVSTVVRTIISKRMLKDYDIKGINLYAWISIVALAQLVPLAVMIEGHKWQAGWQAGVAAVGVPQLLHLVLASGVLYHLYNQLSYQTLDSVSPVSFSIANALKRVAIIGSAVLFFGTPMTPLNAFGSALAILGTYLYSRAKLL</sequence>
<evidence type="ECO:0000313" key="7">
    <source>
        <dbReference type="EMBL" id="CAE0152053.1"/>
    </source>
</evidence>
<feature type="transmembrane region" description="Helical" evidence="5">
    <location>
        <begin position="158"/>
        <end position="179"/>
    </location>
</feature>
<comment type="subcellular location">
    <subcellularLocation>
        <location evidence="1">Membrane</location>
        <topology evidence="1">Multi-pass membrane protein</topology>
    </subcellularLocation>
</comment>
<feature type="transmembrane region" description="Helical" evidence="5">
    <location>
        <begin position="191"/>
        <end position="213"/>
    </location>
</feature>
<evidence type="ECO:0000256" key="4">
    <source>
        <dbReference type="ARBA" id="ARBA00023136"/>
    </source>
</evidence>
<accession>A0A7S3FJ61</accession>
<feature type="transmembrane region" description="Helical" evidence="5">
    <location>
        <begin position="125"/>
        <end position="152"/>
    </location>
</feature>
<gene>
    <name evidence="7" type="ORF">PSIN1315_LOCUS13546</name>
</gene>
<feature type="transmembrane region" description="Helical" evidence="5">
    <location>
        <begin position="20"/>
        <end position="37"/>
    </location>
</feature>
<dbReference type="EMBL" id="HBHY01021160">
    <property type="protein sequence ID" value="CAE0152053.1"/>
    <property type="molecule type" value="Transcribed_RNA"/>
</dbReference>
<dbReference type="GO" id="GO:0016020">
    <property type="term" value="C:membrane"/>
    <property type="evidence" value="ECO:0007669"/>
    <property type="project" value="UniProtKB-SubCell"/>
</dbReference>
<keyword evidence="3 5" id="KW-1133">Transmembrane helix</keyword>
<dbReference type="SUPFAM" id="SSF103481">
    <property type="entry name" value="Multidrug resistance efflux transporter EmrE"/>
    <property type="match status" value="1"/>
</dbReference>
<dbReference type="PANTHER" id="PTHR11132">
    <property type="entry name" value="SOLUTE CARRIER FAMILY 35"/>
    <property type="match status" value="1"/>
</dbReference>
<evidence type="ECO:0000259" key="6">
    <source>
        <dbReference type="Pfam" id="PF03151"/>
    </source>
</evidence>
<feature type="transmembrane region" description="Helical" evidence="5">
    <location>
        <begin position="289"/>
        <end position="306"/>
    </location>
</feature>
<dbReference type="AlphaFoldDB" id="A0A7S3FJ61"/>
<dbReference type="InterPro" id="IPR004853">
    <property type="entry name" value="Sugar_P_trans_dom"/>
</dbReference>
<keyword evidence="2 5" id="KW-0812">Transmembrane</keyword>
<feature type="transmembrane region" description="Helical" evidence="5">
    <location>
        <begin position="225"/>
        <end position="247"/>
    </location>
</feature>
<reference evidence="7" key="1">
    <citation type="submission" date="2021-01" db="EMBL/GenBank/DDBJ databases">
        <authorList>
            <person name="Corre E."/>
            <person name="Pelletier E."/>
            <person name="Niang G."/>
            <person name="Scheremetjew M."/>
            <person name="Finn R."/>
            <person name="Kale V."/>
            <person name="Holt S."/>
            <person name="Cochrane G."/>
            <person name="Meng A."/>
            <person name="Brown T."/>
            <person name="Cohen L."/>
        </authorList>
    </citation>
    <scope>NUCLEOTIDE SEQUENCE</scope>
    <source>
        <strain evidence="7">RCC927</strain>
    </source>
</reference>
<protein>
    <recommendedName>
        <fullName evidence="6">Sugar phosphate transporter domain-containing protein</fullName>
    </recommendedName>
</protein>
<evidence type="ECO:0000256" key="5">
    <source>
        <dbReference type="SAM" id="Phobius"/>
    </source>
</evidence>
<dbReference type="Pfam" id="PF03151">
    <property type="entry name" value="TPT"/>
    <property type="match status" value="1"/>
</dbReference>
<dbReference type="InterPro" id="IPR037185">
    <property type="entry name" value="EmrE-like"/>
</dbReference>
<evidence type="ECO:0000256" key="1">
    <source>
        <dbReference type="ARBA" id="ARBA00004141"/>
    </source>
</evidence>
<keyword evidence="4 5" id="KW-0472">Membrane</keyword>
<proteinExistence type="predicted"/>
<evidence type="ECO:0000256" key="2">
    <source>
        <dbReference type="ARBA" id="ARBA00022692"/>
    </source>
</evidence>
<dbReference type="InterPro" id="IPR050186">
    <property type="entry name" value="TPT_transporter"/>
</dbReference>
<organism evidence="7">
    <name type="scientific">Prasinoderma singulare</name>
    <dbReference type="NCBI Taxonomy" id="676789"/>
    <lineage>
        <taxon>Eukaryota</taxon>
        <taxon>Viridiplantae</taxon>
        <taxon>Prasinodermophyta</taxon>
        <taxon>Prasinodermophyceae</taxon>
        <taxon>Prasinodermales</taxon>
        <taxon>Prasinodermaceae</taxon>
        <taxon>Prasinoderma</taxon>
    </lineage>
</organism>
<feature type="transmembrane region" description="Helical" evidence="5">
    <location>
        <begin position="49"/>
        <end position="72"/>
    </location>
</feature>
<feature type="transmembrane region" description="Helical" evidence="5">
    <location>
        <begin position="84"/>
        <end position="104"/>
    </location>
</feature>
<feature type="domain" description="Sugar phosphate transporter" evidence="6">
    <location>
        <begin position="19"/>
        <end position="306"/>
    </location>
</feature>
<name>A0A7S3FJ61_9VIRI</name>